<dbReference type="InterPro" id="IPR050763">
    <property type="entry name" value="ABC_transporter_ATP-binding"/>
</dbReference>
<dbReference type="PROSITE" id="PS50893">
    <property type="entry name" value="ABC_TRANSPORTER_2"/>
    <property type="match status" value="1"/>
</dbReference>
<dbReference type="InterPro" id="IPR003439">
    <property type="entry name" value="ABC_transporter-like_ATP-bd"/>
</dbReference>
<evidence type="ECO:0000256" key="1">
    <source>
        <dbReference type="ARBA" id="ARBA00004202"/>
    </source>
</evidence>
<dbReference type="SMART" id="SM00382">
    <property type="entry name" value="AAA"/>
    <property type="match status" value="1"/>
</dbReference>
<dbReference type="EMBL" id="VIWT01000001">
    <property type="protein sequence ID" value="TWF98950.1"/>
    <property type="molecule type" value="Genomic_DNA"/>
</dbReference>
<dbReference type="Proteomes" id="UP000317940">
    <property type="component" value="Unassembled WGS sequence"/>
</dbReference>
<dbReference type="Gene3D" id="3.40.50.300">
    <property type="entry name" value="P-loop containing nucleotide triphosphate hydrolases"/>
    <property type="match status" value="1"/>
</dbReference>
<dbReference type="SUPFAM" id="SSF52540">
    <property type="entry name" value="P-loop containing nucleoside triphosphate hydrolases"/>
    <property type="match status" value="1"/>
</dbReference>
<gene>
    <name evidence="7" type="ORF">FHX73_112780</name>
</gene>
<dbReference type="AlphaFoldDB" id="A0A561UHX8"/>
<evidence type="ECO:0000256" key="4">
    <source>
        <dbReference type="ARBA" id="ARBA00022840"/>
    </source>
</evidence>
<dbReference type="GO" id="GO:0005886">
    <property type="term" value="C:plasma membrane"/>
    <property type="evidence" value="ECO:0007669"/>
    <property type="project" value="UniProtKB-SubCell"/>
</dbReference>
<dbReference type="InterPro" id="IPR027417">
    <property type="entry name" value="P-loop_NTPase"/>
</dbReference>
<proteinExistence type="predicted"/>
<feature type="domain" description="ABC transporter" evidence="6">
    <location>
        <begin position="11"/>
        <end position="248"/>
    </location>
</feature>
<protein>
    <submittedName>
        <fullName evidence="7">ABC-2 type transport system ATP-binding protein</fullName>
    </submittedName>
</protein>
<dbReference type="GO" id="GO:0005524">
    <property type="term" value="F:ATP binding"/>
    <property type="evidence" value="ECO:0007669"/>
    <property type="project" value="UniProtKB-KW"/>
</dbReference>
<organism evidence="7 8">
    <name type="scientific">Kitasatospora viridis</name>
    <dbReference type="NCBI Taxonomy" id="281105"/>
    <lineage>
        <taxon>Bacteria</taxon>
        <taxon>Bacillati</taxon>
        <taxon>Actinomycetota</taxon>
        <taxon>Actinomycetes</taxon>
        <taxon>Kitasatosporales</taxon>
        <taxon>Streptomycetaceae</taxon>
        <taxon>Kitasatospora</taxon>
    </lineage>
</organism>
<sequence>MHDPAMAGPAIAIEALARTFRGPQGRVKHAVDGLSLTVERGEMVGLLGPNGAGKTSTVKILMTVLLPTAGRAAVLGHDVVRDAQTVRRLTGVILGGDAGLYARLSARDNLLLFADLYGIPYREQKRRVPELLDRVGLLGEEHKRVETYSRGMKQRLHIARGLLHDPKVVILDEPSNGIDPVGARELRALVREQVRRQDRTVLLTTHYMFEADELCDRVAVLRAGRKIAEGTPAALKKETDGQVVLNVQVDGVTEEHVARLRALPGIRSVNLTEHDSRQSLDVHSGQERDVTADVLAELRELTVRQVLKREPTLEDAYVALISGDRA</sequence>
<dbReference type="PANTHER" id="PTHR42711:SF18">
    <property type="entry name" value="ABC TRANSPORTER, ATP-BINDING PROTEIN"/>
    <property type="match status" value="1"/>
</dbReference>
<keyword evidence="8" id="KW-1185">Reference proteome</keyword>
<keyword evidence="5" id="KW-0046">Antibiotic resistance</keyword>
<comment type="subcellular location">
    <subcellularLocation>
        <location evidence="1">Cell membrane</location>
        <topology evidence="1">Peripheral membrane protein</topology>
    </subcellularLocation>
</comment>
<comment type="caution">
    <text evidence="7">The sequence shown here is derived from an EMBL/GenBank/DDBJ whole genome shotgun (WGS) entry which is preliminary data.</text>
</comment>
<evidence type="ECO:0000313" key="8">
    <source>
        <dbReference type="Proteomes" id="UP000317940"/>
    </source>
</evidence>
<evidence type="ECO:0000256" key="3">
    <source>
        <dbReference type="ARBA" id="ARBA00022741"/>
    </source>
</evidence>
<dbReference type="GO" id="GO:0016887">
    <property type="term" value="F:ATP hydrolysis activity"/>
    <property type="evidence" value="ECO:0007669"/>
    <property type="project" value="InterPro"/>
</dbReference>
<keyword evidence="2" id="KW-0813">Transport</keyword>
<keyword evidence="3" id="KW-0547">Nucleotide-binding</keyword>
<dbReference type="PANTHER" id="PTHR42711">
    <property type="entry name" value="ABC TRANSPORTER ATP-BINDING PROTEIN"/>
    <property type="match status" value="1"/>
</dbReference>
<dbReference type="GO" id="GO:0046677">
    <property type="term" value="P:response to antibiotic"/>
    <property type="evidence" value="ECO:0007669"/>
    <property type="project" value="UniProtKB-KW"/>
</dbReference>
<name>A0A561UHX8_9ACTN</name>
<accession>A0A561UHX8</accession>
<dbReference type="InterPro" id="IPR003593">
    <property type="entry name" value="AAA+_ATPase"/>
</dbReference>
<evidence type="ECO:0000256" key="5">
    <source>
        <dbReference type="ARBA" id="ARBA00023251"/>
    </source>
</evidence>
<reference evidence="7 8" key="1">
    <citation type="submission" date="2019-06" db="EMBL/GenBank/DDBJ databases">
        <title>Sequencing the genomes of 1000 actinobacteria strains.</title>
        <authorList>
            <person name="Klenk H.-P."/>
        </authorList>
    </citation>
    <scope>NUCLEOTIDE SEQUENCE [LARGE SCALE GENOMIC DNA]</scope>
    <source>
        <strain evidence="7 8">DSM 44826</strain>
    </source>
</reference>
<dbReference type="RefSeq" id="WP_246213511.1">
    <property type="nucleotide sequence ID" value="NZ_BAAAMZ010000011.1"/>
</dbReference>
<dbReference type="Pfam" id="PF00005">
    <property type="entry name" value="ABC_tran"/>
    <property type="match status" value="1"/>
</dbReference>
<keyword evidence="4 7" id="KW-0067">ATP-binding</keyword>
<evidence type="ECO:0000259" key="6">
    <source>
        <dbReference type="PROSITE" id="PS50893"/>
    </source>
</evidence>
<evidence type="ECO:0000313" key="7">
    <source>
        <dbReference type="EMBL" id="TWF98950.1"/>
    </source>
</evidence>
<evidence type="ECO:0000256" key="2">
    <source>
        <dbReference type="ARBA" id="ARBA00022448"/>
    </source>
</evidence>